<organism evidence="1 2">
    <name type="scientific">Caballeronia novacaledonica</name>
    <dbReference type="NCBI Taxonomy" id="1544861"/>
    <lineage>
        <taxon>Bacteria</taxon>
        <taxon>Pseudomonadati</taxon>
        <taxon>Pseudomonadota</taxon>
        <taxon>Betaproteobacteria</taxon>
        <taxon>Burkholderiales</taxon>
        <taxon>Burkholderiaceae</taxon>
        <taxon>Caballeronia</taxon>
    </lineage>
</organism>
<proteinExistence type="predicted"/>
<accession>A0A2U3I7B8</accession>
<dbReference type="AlphaFoldDB" id="A0A2U3I7B8"/>
<dbReference type="RefSeq" id="WP_106855677.1">
    <property type="nucleotide sequence ID" value="NZ_OGTP01000010.1"/>
</dbReference>
<dbReference type="Proteomes" id="UP000238169">
    <property type="component" value="Unassembled WGS sequence"/>
</dbReference>
<dbReference type="OrthoDB" id="9129415at2"/>
<protein>
    <submittedName>
        <fullName evidence="1">Uncharacterized protein</fullName>
    </submittedName>
</protein>
<keyword evidence="2" id="KW-1185">Reference proteome</keyword>
<name>A0A2U3I7B8_9BURK</name>
<evidence type="ECO:0000313" key="2">
    <source>
        <dbReference type="Proteomes" id="UP000238169"/>
    </source>
</evidence>
<dbReference type="EMBL" id="OGTP01000010">
    <property type="protein sequence ID" value="SPB16083.1"/>
    <property type="molecule type" value="Genomic_DNA"/>
</dbReference>
<gene>
    <name evidence="1" type="ORF">NOV72_03283</name>
</gene>
<evidence type="ECO:0000313" key="1">
    <source>
        <dbReference type="EMBL" id="SPB16083.1"/>
    </source>
</evidence>
<reference evidence="2" key="1">
    <citation type="submission" date="2018-01" db="EMBL/GenBank/DDBJ databases">
        <authorList>
            <person name="Peeters C."/>
        </authorList>
    </citation>
    <scope>NUCLEOTIDE SEQUENCE [LARGE SCALE GENOMIC DNA]</scope>
</reference>
<sequence>MTNEASMSAKERDALREVVRLNGRVAKTAIDEYAATLRARMEENLSQIFDEDDERWAELVAHANQVGREADDRLKAIAKASGIPLENAPGFVCAFINRGRYGLKDRRAEVRKAGNAKIDARVKNARAQLERALAAKHTELIAGSLTSEQAKATLASMPTPEQLLPPMKKRDIEELLSGNPSALLLSAQSLNEEDY</sequence>